<accession>A0A087G182</accession>
<reference evidence="2" key="1">
    <citation type="journal article" date="2015" name="Nat. Plants">
        <title>Genome expansion of Arabis alpina linked with retrotransposition and reduced symmetric DNA methylation.</title>
        <authorList>
            <person name="Willing E.M."/>
            <person name="Rawat V."/>
            <person name="Mandakova T."/>
            <person name="Maumus F."/>
            <person name="James G.V."/>
            <person name="Nordstroem K.J."/>
            <person name="Becker C."/>
            <person name="Warthmann N."/>
            <person name="Chica C."/>
            <person name="Szarzynska B."/>
            <person name="Zytnicki M."/>
            <person name="Albani M.C."/>
            <person name="Kiefer C."/>
            <person name="Bergonzi S."/>
            <person name="Castaings L."/>
            <person name="Mateos J.L."/>
            <person name="Berns M.C."/>
            <person name="Bujdoso N."/>
            <person name="Piofczyk T."/>
            <person name="de Lorenzo L."/>
            <person name="Barrero-Sicilia C."/>
            <person name="Mateos I."/>
            <person name="Piednoel M."/>
            <person name="Hagmann J."/>
            <person name="Chen-Min-Tao R."/>
            <person name="Iglesias-Fernandez R."/>
            <person name="Schuster S.C."/>
            <person name="Alonso-Blanco C."/>
            <person name="Roudier F."/>
            <person name="Carbonero P."/>
            <person name="Paz-Ares J."/>
            <person name="Davis S.J."/>
            <person name="Pecinka A."/>
            <person name="Quesneville H."/>
            <person name="Colot V."/>
            <person name="Lysak M.A."/>
            <person name="Weigel D."/>
            <person name="Coupland G."/>
            <person name="Schneeberger K."/>
        </authorList>
    </citation>
    <scope>NUCLEOTIDE SEQUENCE [LARGE SCALE GENOMIC DNA]</scope>
    <source>
        <strain evidence="2">cv. Pajares</strain>
    </source>
</reference>
<dbReference type="InterPro" id="IPR036397">
    <property type="entry name" value="RNaseH_sf"/>
</dbReference>
<dbReference type="GO" id="GO:0003676">
    <property type="term" value="F:nucleic acid binding"/>
    <property type="evidence" value="ECO:0007669"/>
    <property type="project" value="InterPro"/>
</dbReference>
<dbReference type="OrthoDB" id="1432093at2759"/>
<dbReference type="eggNOG" id="KOG1990">
    <property type="taxonomic scope" value="Eukaryota"/>
</dbReference>
<name>A0A087G182_ARAAL</name>
<feature type="non-terminal residue" evidence="1">
    <location>
        <position position="1"/>
    </location>
</feature>
<gene>
    <name evidence="1" type="ORF">AALP_AAs72529U000100</name>
</gene>
<organism evidence="1 2">
    <name type="scientific">Arabis alpina</name>
    <name type="common">Alpine rock-cress</name>
    <dbReference type="NCBI Taxonomy" id="50452"/>
    <lineage>
        <taxon>Eukaryota</taxon>
        <taxon>Viridiplantae</taxon>
        <taxon>Streptophyta</taxon>
        <taxon>Embryophyta</taxon>
        <taxon>Tracheophyta</taxon>
        <taxon>Spermatophyta</taxon>
        <taxon>Magnoliopsida</taxon>
        <taxon>eudicotyledons</taxon>
        <taxon>Gunneridae</taxon>
        <taxon>Pentapetalae</taxon>
        <taxon>rosids</taxon>
        <taxon>malvids</taxon>
        <taxon>Brassicales</taxon>
        <taxon>Brassicaceae</taxon>
        <taxon>Arabideae</taxon>
        <taxon>Arabis</taxon>
    </lineage>
</organism>
<dbReference type="EMBL" id="KL977096">
    <property type="protein sequence ID" value="KFK23634.1"/>
    <property type="molecule type" value="Genomic_DNA"/>
</dbReference>
<dbReference type="AlphaFoldDB" id="A0A087G182"/>
<protein>
    <submittedName>
        <fullName evidence="1">Uncharacterized protein</fullName>
    </submittedName>
</protein>
<evidence type="ECO:0000313" key="1">
    <source>
        <dbReference type="EMBL" id="KFK23634.1"/>
    </source>
</evidence>
<dbReference type="Gene3D" id="3.30.420.10">
    <property type="entry name" value="Ribonuclease H-like superfamily/Ribonuclease H"/>
    <property type="match status" value="1"/>
</dbReference>
<dbReference type="Proteomes" id="UP000029120">
    <property type="component" value="Unassembled WGS sequence"/>
</dbReference>
<proteinExistence type="predicted"/>
<keyword evidence="2" id="KW-1185">Reference proteome</keyword>
<evidence type="ECO:0000313" key="2">
    <source>
        <dbReference type="Proteomes" id="UP000029120"/>
    </source>
</evidence>
<sequence>LICNCVVGSFGMEDNSFWISVPSQKRQRRCSNCNAGGKHEGGYDAFMTGCIFTQACNHLESTSKIIYLRTGHSNANTKVVASLSQSKTVVFDLFKTSD</sequence>